<comment type="caution">
    <text evidence="2">The sequence shown here is derived from an EMBL/GenBank/DDBJ whole genome shotgun (WGS) entry which is preliminary data.</text>
</comment>
<evidence type="ECO:0000313" key="3">
    <source>
        <dbReference type="Proteomes" id="UP001526076"/>
    </source>
</evidence>
<keyword evidence="1" id="KW-0472">Membrane</keyword>
<gene>
    <name evidence="2" type="ORF">OJ597_12370</name>
</gene>
<keyword evidence="1" id="KW-0812">Transmembrane</keyword>
<feature type="non-terminal residue" evidence="2">
    <location>
        <position position="96"/>
    </location>
</feature>
<feature type="transmembrane region" description="Helical" evidence="1">
    <location>
        <begin position="21"/>
        <end position="46"/>
    </location>
</feature>
<dbReference type="EMBL" id="JAPAHU010000223">
    <property type="protein sequence ID" value="MCW1043165.1"/>
    <property type="molecule type" value="Genomic_DNA"/>
</dbReference>
<accession>A0ABT3ECM2</accession>
<feature type="non-terminal residue" evidence="2">
    <location>
        <position position="1"/>
    </location>
</feature>
<organism evidence="2 3">
    <name type="scientific">Streptococcus anginosus</name>
    <dbReference type="NCBI Taxonomy" id="1328"/>
    <lineage>
        <taxon>Bacteria</taxon>
        <taxon>Bacillati</taxon>
        <taxon>Bacillota</taxon>
        <taxon>Bacilli</taxon>
        <taxon>Lactobacillales</taxon>
        <taxon>Streptococcaceae</taxon>
        <taxon>Streptococcus</taxon>
        <taxon>Streptococcus anginosus group</taxon>
    </lineage>
</organism>
<sequence length="96" mass="11243">LILRRIRQVTRFNYKLTLRRTLLMFCITVIMMIIALIFRQFLYLFLDPTRRFQAFIIVVIVAAAGGAFYGYSVLKIRLADRLLGKNAAKLRAKFNI</sequence>
<feature type="transmembrane region" description="Helical" evidence="1">
    <location>
        <begin position="52"/>
        <end position="74"/>
    </location>
</feature>
<dbReference type="Proteomes" id="UP001526076">
    <property type="component" value="Unassembled WGS sequence"/>
</dbReference>
<protein>
    <submittedName>
        <fullName evidence="2">Polysaccharide biosynthesis protein</fullName>
    </submittedName>
</protein>
<keyword evidence="3" id="KW-1185">Reference proteome</keyword>
<evidence type="ECO:0000313" key="2">
    <source>
        <dbReference type="EMBL" id="MCW1043165.1"/>
    </source>
</evidence>
<keyword evidence="1" id="KW-1133">Transmembrane helix</keyword>
<name>A0ABT3ECM2_STRAP</name>
<evidence type="ECO:0000256" key="1">
    <source>
        <dbReference type="SAM" id="Phobius"/>
    </source>
</evidence>
<proteinExistence type="predicted"/>
<reference evidence="2 3" key="1">
    <citation type="submission" date="2022-10" db="EMBL/GenBank/DDBJ databases">
        <title>Comparative genomic study of S. anginosus.</title>
        <authorList>
            <person name="Prasad A."/>
            <person name="Ene A."/>
            <person name="Jablonska S."/>
            <person name="Du J."/>
            <person name="Wolfe A.J."/>
            <person name="Putonti C."/>
        </authorList>
    </citation>
    <scope>NUCLEOTIDE SEQUENCE [LARGE SCALE GENOMIC DNA]</scope>
    <source>
        <strain evidence="2 3">UMB9231</strain>
    </source>
</reference>